<reference evidence="3 4" key="1">
    <citation type="submission" date="2016-07" db="EMBL/GenBank/DDBJ databases">
        <title>Pervasive Adenine N6-methylation of Active Genes in Fungi.</title>
        <authorList>
            <consortium name="DOE Joint Genome Institute"/>
            <person name="Mondo S.J."/>
            <person name="Dannebaum R.O."/>
            <person name="Kuo R.C."/>
            <person name="Labutti K."/>
            <person name="Haridas S."/>
            <person name="Kuo A."/>
            <person name="Salamov A."/>
            <person name="Ahrendt S.R."/>
            <person name="Lipzen A."/>
            <person name="Sullivan W."/>
            <person name="Andreopoulos W.B."/>
            <person name="Clum A."/>
            <person name="Lindquist E."/>
            <person name="Daum C."/>
            <person name="Ramamoorthy G.K."/>
            <person name="Gryganskyi A."/>
            <person name="Culley D."/>
            <person name="Magnuson J.K."/>
            <person name="James T.Y."/>
            <person name="O'Malley M.A."/>
            <person name="Stajich J.E."/>
            <person name="Spatafora J.W."/>
            <person name="Visel A."/>
            <person name="Grigoriev I.V."/>
        </authorList>
    </citation>
    <scope>NUCLEOTIDE SEQUENCE [LARGE SCALE GENOMIC DNA]</scope>
    <source>
        <strain evidence="3 4">62-1032</strain>
    </source>
</reference>
<protein>
    <submittedName>
        <fullName evidence="3">Glutathione S-transferase</fullName>
    </submittedName>
</protein>
<dbReference type="SUPFAM" id="SSF47616">
    <property type="entry name" value="GST C-terminal domain-like"/>
    <property type="match status" value="1"/>
</dbReference>
<dbReference type="Gene3D" id="1.20.1050.10">
    <property type="match status" value="1"/>
</dbReference>
<proteinExistence type="predicted"/>
<dbReference type="EMBL" id="MCGR01000042">
    <property type="protein sequence ID" value="ORY74329.1"/>
    <property type="molecule type" value="Genomic_DNA"/>
</dbReference>
<dbReference type="STRING" id="106004.A0A1Y2ES06"/>
<dbReference type="OrthoDB" id="4951845at2759"/>
<dbReference type="Gene3D" id="3.40.30.10">
    <property type="entry name" value="Glutaredoxin"/>
    <property type="match status" value="1"/>
</dbReference>
<accession>A0A1Y2ES06</accession>
<organism evidence="3 4">
    <name type="scientific">Leucosporidium creatinivorum</name>
    <dbReference type="NCBI Taxonomy" id="106004"/>
    <lineage>
        <taxon>Eukaryota</taxon>
        <taxon>Fungi</taxon>
        <taxon>Dikarya</taxon>
        <taxon>Basidiomycota</taxon>
        <taxon>Pucciniomycotina</taxon>
        <taxon>Microbotryomycetes</taxon>
        <taxon>Leucosporidiales</taxon>
        <taxon>Leucosporidium</taxon>
    </lineage>
</organism>
<dbReference type="Proteomes" id="UP000193467">
    <property type="component" value="Unassembled WGS sequence"/>
</dbReference>
<dbReference type="AlphaFoldDB" id="A0A1Y2ES06"/>
<dbReference type="Pfam" id="PF00043">
    <property type="entry name" value="GST_C"/>
    <property type="match status" value="1"/>
</dbReference>
<keyword evidence="4" id="KW-1185">Reference proteome</keyword>
<sequence>MAPIIFYDLVTRPGGPYWSPNTWKTRLSLLHKGVEFETREVTFTELRALAPRWGVKRAIAPSIELTDGTIISDSWKIAEWLEKTYPDRPSLFLPSSKTPVDGSSPEMQVARSYAVMFNAGYGDSDPGWATFFELVAKTLEQALGSEDREYYTSDAKLGVKDGWKKLTSADPTSLLERSKASVLALEAVLRVTPFLTGDAPGFVDYVAYGRYAMMANLDPKLTDEVWRERETPELREWIARIEARYASELKEALSRTQNV</sequence>
<dbReference type="Pfam" id="PF13409">
    <property type="entry name" value="GST_N_2"/>
    <property type="match status" value="1"/>
</dbReference>
<dbReference type="InterPro" id="IPR004045">
    <property type="entry name" value="Glutathione_S-Trfase_N"/>
</dbReference>
<evidence type="ECO:0000259" key="1">
    <source>
        <dbReference type="Pfam" id="PF00043"/>
    </source>
</evidence>
<name>A0A1Y2ES06_9BASI</name>
<comment type="caution">
    <text evidence="3">The sequence shown here is derived from an EMBL/GenBank/DDBJ whole genome shotgun (WGS) entry which is preliminary data.</text>
</comment>
<feature type="domain" description="GST N-terminal" evidence="2">
    <location>
        <begin position="18"/>
        <end position="83"/>
    </location>
</feature>
<dbReference type="InterPro" id="IPR004046">
    <property type="entry name" value="GST_C"/>
</dbReference>
<keyword evidence="3" id="KW-0808">Transferase</keyword>
<gene>
    <name evidence="3" type="ORF">BCR35DRAFT_306802</name>
</gene>
<dbReference type="InParanoid" id="A0A1Y2ES06"/>
<dbReference type="InterPro" id="IPR036249">
    <property type="entry name" value="Thioredoxin-like_sf"/>
</dbReference>
<evidence type="ECO:0000313" key="3">
    <source>
        <dbReference type="EMBL" id="ORY74329.1"/>
    </source>
</evidence>
<evidence type="ECO:0000313" key="4">
    <source>
        <dbReference type="Proteomes" id="UP000193467"/>
    </source>
</evidence>
<dbReference type="InterPro" id="IPR036282">
    <property type="entry name" value="Glutathione-S-Trfase_C_sf"/>
</dbReference>
<evidence type="ECO:0000259" key="2">
    <source>
        <dbReference type="Pfam" id="PF13409"/>
    </source>
</evidence>
<dbReference type="GO" id="GO:0016740">
    <property type="term" value="F:transferase activity"/>
    <property type="evidence" value="ECO:0007669"/>
    <property type="project" value="UniProtKB-KW"/>
</dbReference>
<feature type="domain" description="Glutathione S-transferase C-terminal" evidence="1">
    <location>
        <begin position="174"/>
        <end position="244"/>
    </location>
</feature>
<dbReference type="SUPFAM" id="SSF52833">
    <property type="entry name" value="Thioredoxin-like"/>
    <property type="match status" value="1"/>
</dbReference>